<evidence type="ECO:0000259" key="2">
    <source>
        <dbReference type="Pfam" id="PF05569"/>
    </source>
</evidence>
<dbReference type="AlphaFoldDB" id="A0A4S3KLY6"/>
<dbReference type="InterPro" id="IPR008756">
    <property type="entry name" value="Peptidase_M56"/>
</dbReference>
<dbReference type="PANTHER" id="PTHR34978">
    <property type="entry name" value="POSSIBLE SENSOR-TRANSDUCER PROTEIN BLAR"/>
    <property type="match status" value="1"/>
</dbReference>
<keyword evidence="1" id="KW-0812">Transmembrane</keyword>
<keyword evidence="1" id="KW-0472">Membrane</keyword>
<gene>
    <name evidence="3" type="ORF">B1991_01545</name>
</gene>
<feature type="transmembrane region" description="Helical" evidence="1">
    <location>
        <begin position="15"/>
        <end position="33"/>
    </location>
</feature>
<evidence type="ECO:0000313" key="4">
    <source>
        <dbReference type="Proteomes" id="UP000306317"/>
    </source>
</evidence>
<dbReference type="Pfam" id="PF05569">
    <property type="entry name" value="Peptidase_M56"/>
    <property type="match status" value="1"/>
</dbReference>
<dbReference type="CDD" id="cd07341">
    <property type="entry name" value="M56_BlaR1_MecR1_like"/>
    <property type="match status" value="1"/>
</dbReference>
<organism evidence="3 4">
    <name type="scientific">Rhodanobacter lindaniclasticus</name>
    <dbReference type="NCBI Taxonomy" id="75310"/>
    <lineage>
        <taxon>Bacteria</taxon>
        <taxon>Pseudomonadati</taxon>
        <taxon>Pseudomonadota</taxon>
        <taxon>Gammaproteobacteria</taxon>
        <taxon>Lysobacterales</taxon>
        <taxon>Rhodanobacteraceae</taxon>
        <taxon>Rhodanobacter</taxon>
    </lineage>
</organism>
<name>A0A4S3KLY6_9GAMM</name>
<feature type="transmembrane region" description="Helical" evidence="1">
    <location>
        <begin position="141"/>
        <end position="161"/>
    </location>
</feature>
<dbReference type="RefSeq" id="WP_136256948.1">
    <property type="nucleotide sequence ID" value="NZ_MWIO01000004.1"/>
</dbReference>
<dbReference type="EMBL" id="MWIO01000004">
    <property type="protein sequence ID" value="THD09905.1"/>
    <property type="molecule type" value="Genomic_DNA"/>
</dbReference>
<sequence>MSSIDALVTAWTARGWLALLAFTAAVLVVAALRKPCRRLFGTERAFQLWLLPPLAVLASQLPHAPGAERTTLSALVYAITSAGAALPAADVSGAEFDWRGGLALLWFAGVALAMLTGMLAQWRYRQRLSDAMPLLVPSSRWPVLLAASASVGPAVVGAWRYRIVLPGDFERRYNPVEQELIIAHEMAHARRRDGCWCLLAQSLAAAFWFHPLAWWALGAFRHDQELACDASVLRQHGEQRRAYAQAMLKTPLAMLALPVGCAWSSRHPLTERIAMLKLPRPDPRRRMSGVVTMLLLALAVSSLAFAASQPGPQASSSGPAGPDQRYTLKLVLGVDGQPAHLHATSCLKSGEYYTDTQTAIGTLPPWHGRYTVVPAEHGMLEVQAHLSGGSLPAPVDPGVRTHPGQTATIQVGQQVAGKDGKVVEDHTIKIELTPSIGC</sequence>
<dbReference type="Proteomes" id="UP000306317">
    <property type="component" value="Unassembled WGS sequence"/>
</dbReference>
<feature type="transmembrane region" description="Helical" evidence="1">
    <location>
        <begin position="101"/>
        <end position="121"/>
    </location>
</feature>
<evidence type="ECO:0000256" key="1">
    <source>
        <dbReference type="SAM" id="Phobius"/>
    </source>
</evidence>
<protein>
    <recommendedName>
        <fullName evidence="2">Peptidase M56 domain-containing protein</fullName>
    </recommendedName>
</protein>
<evidence type="ECO:0000313" key="3">
    <source>
        <dbReference type="EMBL" id="THD09905.1"/>
    </source>
</evidence>
<accession>A0A4S3KLY6</accession>
<keyword evidence="4" id="KW-1185">Reference proteome</keyword>
<proteinExistence type="predicted"/>
<comment type="caution">
    <text evidence="3">The sequence shown here is derived from an EMBL/GenBank/DDBJ whole genome shotgun (WGS) entry which is preliminary data.</text>
</comment>
<dbReference type="PANTHER" id="PTHR34978:SF3">
    <property type="entry name" value="SLR0241 PROTEIN"/>
    <property type="match status" value="1"/>
</dbReference>
<dbReference type="OrthoDB" id="1628901at2"/>
<reference evidence="3 4" key="1">
    <citation type="submission" date="2017-02" db="EMBL/GenBank/DDBJ databases">
        <title>Whole genome sequencing of Rhodanobacter lindaniclasticus DSM 17932.</title>
        <authorList>
            <person name="Kumar S."/>
            <person name="Patil P."/>
            <person name="Patil P.B."/>
        </authorList>
    </citation>
    <scope>NUCLEOTIDE SEQUENCE [LARGE SCALE GENOMIC DNA]</scope>
    <source>
        <strain evidence="3 4">DSM 17932</strain>
    </source>
</reference>
<keyword evidence="1" id="KW-1133">Transmembrane helix</keyword>
<feature type="domain" description="Peptidase M56" evidence="2">
    <location>
        <begin position="18"/>
        <end position="276"/>
    </location>
</feature>
<feature type="transmembrane region" description="Helical" evidence="1">
    <location>
        <begin position="196"/>
        <end position="217"/>
    </location>
</feature>
<dbReference type="InterPro" id="IPR052173">
    <property type="entry name" value="Beta-lactam_resp_regulator"/>
</dbReference>